<dbReference type="Pfam" id="PF03633">
    <property type="entry name" value="Glyco_hydro_65C"/>
    <property type="match status" value="1"/>
</dbReference>
<evidence type="ECO:0000259" key="1">
    <source>
        <dbReference type="Pfam" id="PF03633"/>
    </source>
</evidence>
<dbReference type="InterPro" id="IPR005194">
    <property type="entry name" value="Glyco_hydro_65_C"/>
</dbReference>
<dbReference type="SUPFAM" id="SSF48208">
    <property type="entry name" value="Six-hairpin glycosidases"/>
    <property type="match status" value="1"/>
</dbReference>
<dbReference type="RefSeq" id="WP_129928999.1">
    <property type="nucleotide sequence ID" value="NZ_CP159510.1"/>
</dbReference>
<protein>
    <submittedName>
        <fullName evidence="2">Glycosyl hydrolase family 65 protein</fullName>
    </submittedName>
</protein>
<dbReference type="InterPro" id="IPR008928">
    <property type="entry name" value="6-hairpin_glycosidase_sf"/>
</dbReference>
<dbReference type="AlphaFoldDB" id="A0AAU8IDH8"/>
<name>A0AAU8IDH8_9BACL</name>
<dbReference type="EMBL" id="CP159510">
    <property type="protein sequence ID" value="XCJ16259.1"/>
    <property type="molecule type" value="Genomic_DNA"/>
</dbReference>
<proteinExistence type="predicted"/>
<dbReference type="GO" id="GO:0005975">
    <property type="term" value="P:carbohydrate metabolic process"/>
    <property type="evidence" value="ECO:0007669"/>
    <property type="project" value="InterPro"/>
</dbReference>
<evidence type="ECO:0000313" key="2">
    <source>
        <dbReference type="EMBL" id="XCJ16259.1"/>
    </source>
</evidence>
<feature type="domain" description="Glycoside hydrolase family 65 C-terminal" evidence="1">
    <location>
        <begin position="5"/>
        <end position="42"/>
    </location>
</feature>
<dbReference type="GO" id="GO:0016787">
    <property type="term" value="F:hydrolase activity"/>
    <property type="evidence" value="ECO:0007669"/>
    <property type="project" value="UniProtKB-KW"/>
</dbReference>
<accession>A0AAU8IDH8</accession>
<reference evidence="2" key="1">
    <citation type="submission" date="2024-06" db="EMBL/GenBank/DDBJ databases">
        <authorList>
            <person name="Fan A."/>
            <person name="Zhang F.Y."/>
            <person name="Zhang L."/>
        </authorList>
    </citation>
    <scope>NUCLEOTIDE SEQUENCE</scope>
    <source>
        <strain evidence="2">Y61</strain>
    </source>
</reference>
<gene>
    <name evidence="2" type="ORF">ABNN70_11260</name>
</gene>
<keyword evidence="2" id="KW-0378">Hydrolase</keyword>
<sequence>MTGIRITEKGLSLRPSIPLKWNNYSFHIVFQGKTLRFKLAQDLGQCQLKRSGYLELILNN</sequence>
<dbReference type="Gene3D" id="2.60.420.10">
    <property type="entry name" value="Maltose phosphorylase, domain 3"/>
    <property type="match status" value="1"/>
</dbReference>
<organism evidence="2">
    <name type="scientific">Sporolactobacillus sp. Y61</name>
    <dbReference type="NCBI Taxonomy" id="3160863"/>
    <lineage>
        <taxon>Bacteria</taxon>
        <taxon>Bacillati</taxon>
        <taxon>Bacillota</taxon>
        <taxon>Bacilli</taxon>
        <taxon>Bacillales</taxon>
        <taxon>Sporolactobacillaceae</taxon>
        <taxon>Sporolactobacillus</taxon>
    </lineage>
</organism>